<sequence>MSASSPPIPFNDGRHRALDDSNLSRNHATECPAHPIF</sequence>
<gene>
    <name evidence="2" type="ORF">T4A_12528</name>
</gene>
<organism evidence="2 3">
    <name type="scientific">Trichinella pseudospiralis</name>
    <name type="common">Parasitic roundworm</name>
    <dbReference type="NCBI Taxonomy" id="6337"/>
    <lineage>
        <taxon>Eukaryota</taxon>
        <taxon>Metazoa</taxon>
        <taxon>Ecdysozoa</taxon>
        <taxon>Nematoda</taxon>
        <taxon>Enoplea</taxon>
        <taxon>Dorylaimia</taxon>
        <taxon>Trichinellida</taxon>
        <taxon>Trichinellidae</taxon>
        <taxon>Trichinella</taxon>
    </lineage>
</organism>
<proteinExistence type="predicted"/>
<dbReference type="EMBL" id="JYDR01000040">
    <property type="protein sequence ID" value="KRY72870.1"/>
    <property type="molecule type" value="Genomic_DNA"/>
</dbReference>
<evidence type="ECO:0000313" key="3">
    <source>
        <dbReference type="Proteomes" id="UP000054632"/>
    </source>
</evidence>
<evidence type="ECO:0000313" key="2">
    <source>
        <dbReference type="EMBL" id="KRY72870.1"/>
    </source>
</evidence>
<evidence type="ECO:0000256" key="1">
    <source>
        <dbReference type="SAM" id="MobiDB-lite"/>
    </source>
</evidence>
<reference evidence="2 3" key="1">
    <citation type="submission" date="2015-01" db="EMBL/GenBank/DDBJ databases">
        <title>Evolution of Trichinella species and genotypes.</title>
        <authorList>
            <person name="Korhonen P.K."/>
            <person name="Edoardo P."/>
            <person name="Giuseppe L.R."/>
            <person name="Gasser R.B."/>
        </authorList>
    </citation>
    <scope>NUCLEOTIDE SEQUENCE [LARGE SCALE GENOMIC DNA]</scope>
    <source>
        <strain evidence="2">ISS13</strain>
    </source>
</reference>
<dbReference type="Proteomes" id="UP000054632">
    <property type="component" value="Unassembled WGS sequence"/>
</dbReference>
<dbReference type="AlphaFoldDB" id="A0A0V1EGL5"/>
<accession>A0A0V1EGL5</accession>
<protein>
    <submittedName>
        <fullName evidence="2">Uncharacterized protein</fullName>
    </submittedName>
</protein>
<name>A0A0V1EGL5_TRIPS</name>
<feature type="region of interest" description="Disordered" evidence="1">
    <location>
        <begin position="1"/>
        <end position="37"/>
    </location>
</feature>
<comment type="caution">
    <text evidence="2">The sequence shown here is derived from an EMBL/GenBank/DDBJ whole genome shotgun (WGS) entry which is preliminary data.</text>
</comment>